<evidence type="ECO:0000256" key="6">
    <source>
        <dbReference type="SAM" id="Phobius"/>
    </source>
</evidence>
<keyword evidence="5 6" id="KW-0472">Membrane</keyword>
<keyword evidence="8" id="KW-1185">Reference proteome</keyword>
<keyword evidence="3 6" id="KW-0812">Transmembrane</keyword>
<dbReference type="Proteomes" id="UP000058020">
    <property type="component" value="Chromosome"/>
</dbReference>
<evidence type="ECO:0000256" key="3">
    <source>
        <dbReference type="ARBA" id="ARBA00022692"/>
    </source>
</evidence>
<evidence type="ECO:0000313" key="7">
    <source>
        <dbReference type="EMBL" id="ALE52488.1"/>
    </source>
</evidence>
<keyword evidence="2" id="KW-1003">Cell membrane</keyword>
<evidence type="ECO:0000256" key="1">
    <source>
        <dbReference type="ARBA" id="ARBA00004651"/>
    </source>
</evidence>
<dbReference type="EMBL" id="CP010552">
    <property type="protein sequence ID" value="ALE52488.1"/>
    <property type="molecule type" value="Genomic_DNA"/>
</dbReference>
<proteinExistence type="predicted"/>
<organism evidence="7 8">
    <name type="scientific">Candidatus Thioglobus autotrophicus</name>
    <dbReference type="NCBI Taxonomy" id="1705394"/>
    <lineage>
        <taxon>Bacteria</taxon>
        <taxon>Pseudomonadati</taxon>
        <taxon>Pseudomonadota</taxon>
        <taxon>Gammaproteobacteria</taxon>
        <taxon>Candidatus Pseudothioglobaceae</taxon>
        <taxon>Candidatus Thioglobus</taxon>
    </lineage>
</organism>
<evidence type="ECO:0000313" key="8">
    <source>
        <dbReference type="Proteomes" id="UP000058020"/>
    </source>
</evidence>
<keyword evidence="4 6" id="KW-1133">Transmembrane helix</keyword>
<feature type="transmembrane region" description="Helical" evidence="6">
    <location>
        <begin position="66"/>
        <end position="86"/>
    </location>
</feature>
<protein>
    <recommendedName>
        <fullName evidence="9">Cytochrome C oxidase subunit IV</fullName>
    </recommendedName>
</protein>
<dbReference type="STRING" id="1705394.SP60_04210"/>
<evidence type="ECO:0008006" key="9">
    <source>
        <dbReference type="Google" id="ProtNLM"/>
    </source>
</evidence>
<evidence type="ECO:0000256" key="5">
    <source>
        <dbReference type="ARBA" id="ARBA00023136"/>
    </source>
</evidence>
<gene>
    <name evidence="7" type="ORF">SP60_04210</name>
</gene>
<sequence>MKIKKQSTIVETVVFLLLIVLTLVTYQVGKMGLSGVNISLGVFAIALFKGALISEHFMQLKHASGLWRWMILIWLILLGIVIYLAFTA</sequence>
<dbReference type="InterPro" id="IPR005171">
    <property type="entry name" value="Cyt_c_oxidase_su4_prok"/>
</dbReference>
<feature type="transmembrane region" description="Helical" evidence="6">
    <location>
        <begin position="12"/>
        <end position="29"/>
    </location>
</feature>
<evidence type="ECO:0000256" key="4">
    <source>
        <dbReference type="ARBA" id="ARBA00022989"/>
    </source>
</evidence>
<dbReference type="GO" id="GO:0005886">
    <property type="term" value="C:plasma membrane"/>
    <property type="evidence" value="ECO:0007669"/>
    <property type="project" value="UniProtKB-SubCell"/>
</dbReference>
<dbReference type="RefSeq" id="WP_053951438.1">
    <property type="nucleotide sequence ID" value="NZ_CP010552.1"/>
</dbReference>
<dbReference type="Pfam" id="PF03626">
    <property type="entry name" value="COX4_pro"/>
    <property type="match status" value="1"/>
</dbReference>
<dbReference type="AlphaFoldDB" id="A0A0M4NIS9"/>
<evidence type="ECO:0000256" key="2">
    <source>
        <dbReference type="ARBA" id="ARBA00022475"/>
    </source>
</evidence>
<accession>A0A0M4NIS9</accession>
<comment type="subcellular location">
    <subcellularLocation>
        <location evidence="1">Cell membrane</location>
        <topology evidence="1">Multi-pass membrane protein</topology>
    </subcellularLocation>
</comment>
<dbReference type="KEGG" id="tho:SP60_04210"/>
<feature type="transmembrane region" description="Helical" evidence="6">
    <location>
        <begin position="35"/>
        <end position="54"/>
    </location>
</feature>
<name>A0A0M4NIS9_9GAMM</name>
<reference evidence="7 8" key="1">
    <citation type="journal article" date="2015" name="Genome Announc.">
        <title>Genome Sequence of 'Candidatus Thioglobus autotrophica' Strain EF1, a Chemoautotroph from the SUP05 Clade of Marine Gammaproteobacteria.</title>
        <authorList>
            <person name="Shah V."/>
            <person name="Morris R.M."/>
        </authorList>
    </citation>
    <scope>NUCLEOTIDE SEQUENCE [LARGE SCALE GENOMIC DNA]</scope>
    <source>
        <strain evidence="7 8">EF1</strain>
    </source>
</reference>